<dbReference type="InterPro" id="IPR002347">
    <property type="entry name" value="SDR_fam"/>
</dbReference>
<dbReference type="EMBL" id="FWZX01000012">
    <property type="protein sequence ID" value="SMF35580.1"/>
    <property type="molecule type" value="Genomic_DNA"/>
</dbReference>
<gene>
    <name evidence="3" type="ORF">SAMN05428998_11217</name>
</gene>
<dbReference type="GO" id="GO:0030497">
    <property type="term" value="P:fatty acid elongation"/>
    <property type="evidence" value="ECO:0007669"/>
    <property type="project" value="TreeGrafter"/>
</dbReference>
<dbReference type="SUPFAM" id="SSF51735">
    <property type="entry name" value="NAD(P)-binding Rossmann-fold domains"/>
    <property type="match status" value="1"/>
</dbReference>
<dbReference type="Gene3D" id="3.40.50.720">
    <property type="entry name" value="NAD(P)-binding Rossmann-like Domain"/>
    <property type="match status" value="1"/>
</dbReference>
<proteinExistence type="inferred from homology"/>
<dbReference type="InterPro" id="IPR036291">
    <property type="entry name" value="NAD(P)-bd_dom_sf"/>
</dbReference>
<dbReference type="Pfam" id="PF13561">
    <property type="entry name" value="adh_short_C2"/>
    <property type="match status" value="1"/>
</dbReference>
<keyword evidence="4" id="KW-1185">Reference proteome</keyword>
<dbReference type="AlphaFoldDB" id="A0A1Y6BXY0"/>
<feature type="domain" description="Ketoreductase" evidence="2">
    <location>
        <begin position="10"/>
        <end position="196"/>
    </location>
</feature>
<evidence type="ECO:0000256" key="1">
    <source>
        <dbReference type="ARBA" id="ARBA00006484"/>
    </source>
</evidence>
<name>A0A1Y6BXY0_9PROT</name>
<dbReference type="RefSeq" id="WP_200808526.1">
    <property type="nucleotide sequence ID" value="NZ_FWZX01000012.1"/>
</dbReference>
<dbReference type="PANTHER" id="PTHR42760">
    <property type="entry name" value="SHORT-CHAIN DEHYDROGENASES/REDUCTASES FAMILY MEMBER"/>
    <property type="match status" value="1"/>
</dbReference>
<dbReference type="FunFam" id="3.40.50.720:FF:000084">
    <property type="entry name" value="Short-chain dehydrogenase reductase"/>
    <property type="match status" value="1"/>
</dbReference>
<dbReference type="SMART" id="SM00822">
    <property type="entry name" value="PKS_KR"/>
    <property type="match status" value="1"/>
</dbReference>
<accession>A0A1Y6BXY0</accession>
<evidence type="ECO:0000259" key="2">
    <source>
        <dbReference type="SMART" id="SM00822"/>
    </source>
</evidence>
<dbReference type="PANTHER" id="PTHR42760:SF40">
    <property type="entry name" value="3-OXOACYL-[ACYL-CARRIER-PROTEIN] REDUCTASE, CHLOROPLASTIC"/>
    <property type="match status" value="1"/>
</dbReference>
<evidence type="ECO:0000313" key="4">
    <source>
        <dbReference type="Proteomes" id="UP000192917"/>
    </source>
</evidence>
<dbReference type="PRINTS" id="PR00081">
    <property type="entry name" value="GDHRDH"/>
</dbReference>
<sequence>MSARPAGGRRVALVTGAVGGIGAAVCRRLAAEGFALAVSGLERPACEELAAGLPGEGHHPVACDVTDEAAVEALFDEAETRLGPVSVLVCGAAVLLLREGGRRPLLVETTLEEWERTQAVNGRGTFLCLRSFLRRRQERPLPDGRVVTFSSVAAQLGGYRASSAYIASKAAILGLTKAAAREAAPLGITVNCVAPGLIDAPMLRLSLPPGAEGEAAAAIPLQRIGSPEEVADAVAFLASPGAGYITGATIDINGGYRMQ</sequence>
<comment type="similarity">
    <text evidence="1">Belongs to the short-chain dehydrogenases/reductases (SDR) family.</text>
</comment>
<protein>
    <submittedName>
        <fullName evidence="3">3-oxoacyl-[acyl-carrier protein] reductase</fullName>
    </submittedName>
</protein>
<reference evidence="3 4" key="1">
    <citation type="submission" date="2017-04" db="EMBL/GenBank/DDBJ databases">
        <authorList>
            <person name="Afonso C.L."/>
            <person name="Miller P.J."/>
            <person name="Scott M.A."/>
            <person name="Spackman E."/>
            <person name="Goraichik I."/>
            <person name="Dimitrov K.M."/>
            <person name="Suarez D.L."/>
            <person name="Swayne D.E."/>
        </authorList>
    </citation>
    <scope>NUCLEOTIDE SEQUENCE [LARGE SCALE GENOMIC DNA]</scope>
    <source>
        <strain evidence="3 4">USBA 355</strain>
    </source>
</reference>
<evidence type="ECO:0000313" key="3">
    <source>
        <dbReference type="EMBL" id="SMF35580.1"/>
    </source>
</evidence>
<organism evidence="3 4">
    <name type="scientific">Tistlia consotensis USBA 355</name>
    <dbReference type="NCBI Taxonomy" id="560819"/>
    <lineage>
        <taxon>Bacteria</taxon>
        <taxon>Pseudomonadati</taxon>
        <taxon>Pseudomonadota</taxon>
        <taxon>Alphaproteobacteria</taxon>
        <taxon>Rhodospirillales</taxon>
        <taxon>Rhodovibrionaceae</taxon>
        <taxon>Tistlia</taxon>
    </lineage>
</organism>
<dbReference type="Proteomes" id="UP000192917">
    <property type="component" value="Unassembled WGS sequence"/>
</dbReference>
<dbReference type="PRINTS" id="PR00080">
    <property type="entry name" value="SDRFAMILY"/>
</dbReference>
<dbReference type="GO" id="GO:0016616">
    <property type="term" value="F:oxidoreductase activity, acting on the CH-OH group of donors, NAD or NADP as acceptor"/>
    <property type="evidence" value="ECO:0007669"/>
    <property type="project" value="TreeGrafter"/>
</dbReference>
<dbReference type="InterPro" id="IPR057326">
    <property type="entry name" value="KR_dom"/>
</dbReference>
<dbReference type="STRING" id="560819.SAMN05428998_11217"/>